<evidence type="ECO:0000313" key="2">
    <source>
        <dbReference type="Proteomes" id="UP001431783"/>
    </source>
</evidence>
<gene>
    <name evidence="1" type="ORF">WA026_015108</name>
</gene>
<accession>A0AAW1TUT6</accession>
<sequence>MEPLKNELLKTETLIKKRNVNIIKKKYDLIISSYDFVKLNSLLVVSKHWKTNIQQRFFSEGEGTSKSKITYLPTEQSHKRKELCLIQQNVQSLPTALINLQLCINANNADLVTITEQWRSEEEITKCCLEGYVLTSSFCLQRGRHGGSAI</sequence>
<comment type="caution">
    <text evidence="1">The sequence shown here is derived from an EMBL/GenBank/DDBJ whole genome shotgun (WGS) entry which is preliminary data.</text>
</comment>
<keyword evidence="2" id="KW-1185">Reference proteome</keyword>
<organism evidence="1 2">
    <name type="scientific">Henosepilachna vigintioctopunctata</name>
    <dbReference type="NCBI Taxonomy" id="420089"/>
    <lineage>
        <taxon>Eukaryota</taxon>
        <taxon>Metazoa</taxon>
        <taxon>Ecdysozoa</taxon>
        <taxon>Arthropoda</taxon>
        <taxon>Hexapoda</taxon>
        <taxon>Insecta</taxon>
        <taxon>Pterygota</taxon>
        <taxon>Neoptera</taxon>
        <taxon>Endopterygota</taxon>
        <taxon>Coleoptera</taxon>
        <taxon>Polyphaga</taxon>
        <taxon>Cucujiformia</taxon>
        <taxon>Coccinelloidea</taxon>
        <taxon>Coccinellidae</taxon>
        <taxon>Epilachninae</taxon>
        <taxon>Epilachnini</taxon>
        <taxon>Henosepilachna</taxon>
    </lineage>
</organism>
<dbReference type="Proteomes" id="UP001431783">
    <property type="component" value="Unassembled WGS sequence"/>
</dbReference>
<evidence type="ECO:0000313" key="1">
    <source>
        <dbReference type="EMBL" id="KAK9871862.1"/>
    </source>
</evidence>
<dbReference type="AlphaFoldDB" id="A0AAW1TUT6"/>
<name>A0AAW1TUT6_9CUCU</name>
<dbReference type="EMBL" id="JARQZJ010000008">
    <property type="protein sequence ID" value="KAK9871862.1"/>
    <property type="molecule type" value="Genomic_DNA"/>
</dbReference>
<reference evidence="1 2" key="1">
    <citation type="submission" date="2023-03" db="EMBL/GenBank/DDBJ databases">
        <title>Genome insight into feeding habits of ladybird beetles.</title>
        <authorList>
            <person name="Li H.-S."/>
            <person name="Huang Y.-H."/>
            <person name="Pang H."/>
        </authorList>
    </citation>
    <scope>NUCLEOTIDE SEQUENCE [LARGE SCALE GENOMIC DNA]</scope>
    <source>
        <strain evidence="1">SYSU_2023b</strain>
        <tissue evidence="1">Whole body</tissue>
    </source>
</reference>
<protein>
    <submittedName>
        <fullName evidence="1">Uncharacterized protein</fullName>
    </submittedName>
</protein>
<proteinExistence type="predicted"/>